<dbReference type="PANTHER" id="PTHR31284">
    <property type="entry name" value="ACID PHOSPHATASE-LIKE PROTEIN"/>
    <property type="match status" value="1"/>
</dbReference>
<organism evidence="4 5">
    <name type="scientific">Digitaria exilis</name>
    <dbReference type="NCBI Taxonomy" id="1010633"/>
    <lineage>
        <taxon>Eukaryota</taxon>
        <taxon>Viridiplantae</taxon>
        <taxon>Streptophyta</taxon>
        <taxon>Embryophyta</taxon>
        <taxon>Tracheophyta</taxon>
        <taxon>Spermatophyta</taxon>
        <taxon>Magnoliopsida</taxon>
        <taxon>Liliopsida</taxon>
        <taxon>Poales</taxon>
        <taxon>Poaceae</taxon>
        <taxon>PACMAD clade</taxon>
        <taxon>Panicoideae</taxon>
        <taxon>Panicodae</taxon>
        <taxon>Paniceae</taxon>
        <taxon>Anthephorinae</taxon>
        <taxon>Digitaria</taxon>
    </lineage>
</organism>
<sequence length="386" mass="41808">MARRGGGLVRLLVTLVLLMLAMLLAAAAAVAEATAAEVQVELAPAHNASDDAPAPASETEGAHQQQQQQPPPPQHHLLPRPLVIELPSSAPARAAAAGEGPQDDVPADAVVASREAQVVPTAPPQNDESDAAAAAEQQQDHHILPRPLAIDLPPALPNGVEAAAPDEVPADVRCASWRLAAEANNLSPWKAVPAECAAHVRGYVTGVAYRSDLELVARESAAYARAAPLRGDGRDAWVFDVDETLLSNLPYYADHGYGLELFDHQKFNRWVERGEARAIPSSLKLYNEIRGLGFKTFLLTGRSEGHLDVTAENLKRQGFHDWDKLVLRAAGDREKTATVYKSEKRREMEEEGYRILGNSGDQWSDLLGSSMSVRSFKLPNPMYYIP</sequence>
<feature type="chain" id="PRO_5032727833" description="Acid phosphatase 1" evidence="3">
    <location>
        <begin position="30"/>
        <end position="386"/>
    </location>
</feature>
<dbReference type="SUPFAM" id="SSF56784">
    <property type="entry name" value="HAD-like"/>
    <property type="match status" value="1"/>
</dbReference>
<reference evidence="4" key="1">
    <citation type="submission" date="2020-07" db="EMBL/GenBank/DDBJ databases">
        <title>Genome sequence and genetic diversity analysis of an under-domesticated orphan crop, white fonio (Digitaria exilis).</title>
        <authorList>
            <person name="Bennetzen J.L."/>
            <person name="Chen S."/>
            <person name="Ma X."/>
            <person name="Wang X."/>
            <person name="Yssel A.E.J."/>
            <person name="Chaluvadi S.R."/>
            <person name="Johnson M."/>
            <person name="Gangashetty P."/>
            <person name="Hamidou F."/>
            <person name="Sanogo M.D."/>
            <person name="Zwaenepoel A."/>
            <person name="Wallace J."/>
            <person name="Van De Peer Y."/>
            <person name="Van Deynze A."/>
        </authorList>
    </citation>
    <scope>NUCLEOTIDE SEQUENCE</scope>
    <source>
        <tissue evidence="4">Leaves</tissue>
    </source>
</reference>
<feature type="signal peptide" evidence="3">
    <location>
        <begin position="1"/>
        <end position="29"/>
    </location>
</feature>
<dbReference type="InterPro" id="IPR005519">
    <property type="entry name" value="Acid_phosphat_B-like"/>
</dbReference>
<evidence type="ECO:0000256" key="3">
    <source>
        <dbReference type="SAM" id="SignalP"/>
    </source>
</evidence>
<feature type="region of interest" description="Disordered" evidence="2">
    <location>
        <begin position="47"/>
        <end position="79"/>
    </location>
</feature>
<dbReference type="InterPro" id="IPR036412">
    <property type="entry name" value="HAD-like_sf"/>
</dbReference>
<dbReference type="Pfam" id="PF03767">
    <property type="entry name" value="Acid_phosphat_B"/>
    <property type="match status" value="1"/>
</dbReference>
<accession>A0A835E5S3</accession>
<dbReference type="InterPro" id="IPR023214">
    <property type="entry name" value="HAD_sf"/>
</dbReference>
<dbReference type="NCBIfam" id="TIGR01675">
    <property type="entry name" value="plant-AP"/>
    <property type="match status" value="1"/>
</dbReference>
<dbReference type="Gene3D" id="3.40.50.1000">
    <property type="entry name" value="HAD superfamily/HAD-like"/>
    <property type="match status" value="1"/>
</dbReference>
<dbReference type="Proteomes" id="UP000636709">
    <property type="component" value="Unassembled WGS sequence"/>
</dbReference>
<feature type="region of interest" description="Disordered" evidence="2">
    <location>
        <begin position="116"/>
        <end position="140"/>
    </location>
</feature>
<dbReference type="EMBL" id="JACEFO010002381">
    <property type="protein sequence ID" value="KAF8662124.1"/>
    <property type="molecule type" value="Genomic_DNA"/>
</dbReference>
<proteinExistence type="predicted"/>
<evidence type="ECO:0008006" key="6">
    <source>
        <dbReference type="Google" id="ProtNLM"/>
    </source>
</evidence>
<evidence type="ECO:0000313" key="5">
    <source>
        <dbReference type="Proteomes" id="UP000636709"/>
    </source>
</evidence>
<dbReference type="CDD" id="cd07535">
    <property type="entry name" value="HAD_VSP"/>
    <property type="match status" value="1"/>
</dbReference>
<dbReference type="AlphaFoldDB" id="A0A835E5S3"/>
<dbReference type="Gramene" id="Dexi4A01G0002600.1">
    <property type="protein sequence ID" value="Dexi4A01G0002600.1:cds"/>
    <property type="gene ID" value="Dexi4A01G0002600"/>
</dbReference>
<evidence type="ECO:0000256" key="2">
    <source>
        <dbReference type="SAM" id="MobiDB-lite"/>
    </source>
</evidence>
<gene>
    <name evidence="4" type="ORF">HU200_056316</name>
</gene>
<dbReference type="GO" id="GO:0003993">
    <property type="term" value="F:acid phosphatase activity"/>
    <property type="evidence" value="ECO:0007669"/>
    <property type="project" value="InterPro"/>
</dbReference>
<name>A0A835E5S3_9POAL</name>
<evidence type="ECO:0000256" key="1">
    <source>
        <dbReference type="ARBA" id="ARBA00022729"/>
    </source>
</evidence>
<keyword evidence="5" id="KW-1185">Reference proteome</keyword>
<keyword evidence="1 3" id="KW-0732">Signal</keyword>
<protein>
    <recommendedName>
        <fullName evidence="6">Acid phosphatase 1</fullName>
    </recommendedName>
</protein>
<dbReference type="PANTHER" id="PTHR31284:SF7">
    <property type="entry name" value="ACID PHOSPHATASE-LIKE PROTEIN"/>
    <property type="match status" value="1"/>
</dbReference>
<dbReference type="InterPro" id="IPR010028">
    <property type="entry name" value="Acid_phosphatase_pln"/>
</dbReference>
<dbReference type="OrthoDB" id="59415at2759"/>
<evidence type="ECO:0000313" key="4">
    <source>
        <dbReference type="EMBL" id="KAF8662124.1"/>
    </source>
</evidence>
<comment type="caution">
    <text evidence="4">The sequence shown here is derived from an EMBL/GenBank/DDBJ whole genome shotgun (WGS) entry which is preliminary data.</text>
</comment>